<organism evidence="3 4">
    <name type="scientific">Rhinopithecus bieti</name>
    <name type="common">Black snub-nosed monkey</name>
    <name type="synonym">Pygathrix bieti</name>
    <dbReference type="NCBI Taxonomy" id="61621"/>
    <lineage>
        <taxon>Eukaryota</taxon>
        <taxon>Metazoa</taxon>
        <taxon>Chordata</taxon>
        <taxon>Craniata</taxon>
        <taxon>Vertebrata</taxon>
        <taxon>Euteleostomi</taxon>
        <taxon>Mammalia</taxon>
        <taxon>Eutheria</taxon>
        <taxon>Euarchontoglires</taxon>
        <taxon>Primates</taxon>
        <taxon>Haplorrhini</taxon>
        <taxon>Catarrhini</taxon>
        <taxon>Cercopithecidae</taxon>
        <taxon>Colobinae</taxon>
        <taxon>Rhinopithecus</taxon>
    </lineage>
</organism>
<evidence type="ECO:0000313" key="3">
    <source>
        <dbReference type="Ensembl" id="ENSRBIP00000025824.1"/>
    </source>
</evidence>
<dbReference type="AlphaFoldDB" id="A0A2K6LQT4"/>
<reference evidence="3" key="2">
    <citation type="submission" date="2025-08" db="UniProtKB">
        <authorList>
            <consortium name="Ensembl"/>
        </authorList>
    </citation>
    <scope>IDENTIFICATION</scope>
</reference>
<keyword evidence="4" id="KW-1185">Reference proteome</keyword>
<dbReference type="Ensembl" id="ENSRBIT00000049736.1">
    <property type="protein sequence ID" value="ENSRBIP00000025824.1"/>
    <property type="gene ID" value="ENSRBIG00000036792.1"/>
</dbReference>
<feature type="compositionally biased region" description="Basic and acidic residues" evidence="1">
    <location>
        <begin position="62"/>
        <end position="74"/>
    </location>
</feature>
<evidence type="ECO:0000313" key="4">
    <source>
        <dbReference type="Proteomes" id="UP000233180"/>
    </source>
</evidence>
<reference evidence="3" key="3">
    <citation type="submission" date="2025-09" db="UniProtKB">
        <authorList>
            <consortium name="Ensembl"/>
        </authorList>
    </citation>
    <scope>IDENTIFICATION</scope>
</reference>
<feature type="compositionally biased region" description="Basic and acidic residues" evidence="1">
    <location>
        <begin position="257"/>
        <end position="268"/>
    </location>
</feature>
<dbReference type="PANTHER" id="PTHR22426:SF1">
    <property type="entry name" value="LYSINE-RICH NUCLEOLAR PROTEIN 1"/>
    <property type="match status" value="1"/>
</dbReference>
<evidence type="ECO:0000259" key="2">
    <source>
        <dbReference type="Pfam" id="PF15477"/>
    </source>
</evidence>
<feature type="compositionally biased region" description="Basic residues" evidence="1">
    <location>
        <begin position="204"/>
        <end position="214"/>
    </location>
</feature>
<dbReference type="PANTHER" id="PTHR22426">
    <property type="entry name" value="ARGININE_SERINE-RICH COILED-COIL PROTEIN 2"/>
    <property type="match status" value="1"/>
</dbReference>
<name>A0A2K6LQT4_RHIBE</name>
<feature type="compositionally biased region" description="Basic residues" evidence="1">
    <location>
        <begin position="121"/>
        <end position="130"/>
    </location>
</feature>
<feature type="domain" description="Small acidic protein-like" evidence="2">
    <location>
        <begin position="323"/>
        <end position="380"/>
    </location>
</feature>
<feature type="region of interest" description="Disordered" evidence="1">
    <location>
        <begin position="62"/>
        <end position="272"/>
    </location>
</feature>
<dbReference type="InterPro" id="IPR028124">
    <property type="entry name" value="SMAP_dom"/>
</dbReference>
<dbReference type="Pfam" id="PF15477">
    <property type="entry name" value="SMAP"/>
    <property type="match status" value="1"/>
</dbReference>
<dbReference type="Proteomes" id="UP000233180">
    <property type="component" value="Unassembled WGS sequence"/>
</dbReference>
<accession>A0A2K6LQT4</accession>
<dbReference type="OMA" id="PAMFHAS"/>
<protein>
    <recommendedName>
        <fullName evidence="2">Small acidic protein-like domain-containing protein</fullName>
    </recommendedName>
</protein>
<reference evidence="3 4" key="1">
    <citation type="submission" date="2016-06" db="EMBL/GenBank/DDBJ databases">
        <title>Genome of Rhinopithecus bieti.</title>
        <authorList>
            <person name="Wu"/>
            <person name="C.-I. and Zhang"/>
            <person name="Y."/>
        </authorList>
    </citation>
    <scope>NUCLEOTIDE SEQUENCE</scope>
</reference>
<evidence type="ECO:0000256" key="1">
    <source>
        <dbReference type="SAM" id="MobiDB-lite"/>
    </source>
</evidence>
<dbReference type="GeneTree" id="ENSGT00500000044955"/>
<proteinExistence type="predicted"/>
<sequence length="410" mass="45991">MITKTHKVYVEPETQYSILNNDDYFANVSPVRATSPSKSVVHGKVPEMSLGVSTLCEEHVEPDTLRARRPEKSPSPRKQVLGRLEFLPGEKKKKSPPAMFHASGVKTSPDLRQGEEETRVGKKLKNHKKETKGAQDPSAGDAADTCSVGKKGEEQATLGQITETEEPQGTQWEGEEEEKKIHQEGDALPGHSKPSRSTESSPRKGSKKTPKLRIRNTSIPIGNGPKAPAKKKMKSKKVEQPIIEEPALKRKKKKRKESGVARDPWKEETDTDLEVVLEKKGNVDEAHIDQVRRKALQGEIDRESGKTEASETRKWRGTQLGQWDTADFENEEQKLKFLKLTGGFKNLSPSMIARPNMKAADSLQQNLQRDYDPALSWKYSRGANLSFSTAPNKIFYIHRNASKLSWKIKL</sequence>